<comment type="caution">
    <text evidence="1">The sequence shown here is derived from an EMBL/GenBank/DDBJ whole genome shotgun (WGS) entry which is preliminary data.</text>
</comment>
<sequence length="70" mass="7685">MPYDYAIELEEELEAETKFSIEEGGVAPTYSLSGDSLLLAAGAVFVLEEPKLKLALLERYYNNLSAGHFG</sequence>
<gene>
    <name evidence="1" type="ORF">B0A50_02115</name>
</gene>
<evidence type="ECO:0000313" key="2">
    <source>
        <dbReference type="Proteomes" id="UP000308549"/>
    </source>
</evidence>
<reference evidence="1 2" key="1">
    <citation type="submission" date="2017-03" db="EMBL/GenBank/DDBJ databases">
        <title>Genomes of endolithic fungi from Antarctica.</title>
        <authorList>
            <person name="Coleine C."/>
            <person name="Masonjones S."/>
            <person name="Stajich J.E."/>
        </authorList>
    </citation>
    <scope>NUCLEOTIDE SEQUENCE [LARGE SCALE GENOMIC DNA]</scope>
    <source>
        <strain evidence="1 2">CCFEE 6315</strain>
    </source>
</reference>
<proteinExistence type="predicted"/>
<dbReference type="Proteomes" id="UP000308549">
    <property type="component" value="Unassembled WGS sequence"/>
</dbReference>
<keyword evidence="2" id="KW-1185">Reference proteome</keyword>
<dbReference type="AlphaFoldDB" id="A0A4U0U9K9"/>
<accession>A0A4U0U9K9</accession>
<name>A0A4U0U9K9_9PEZI</name>
<organism evidence="1 2">
    <name type="scientific">Salinomyces thailandicus</name>
    <dbReference type="NCBI Taxonomy" id="706561"/>
    <lineage>
        <taxon>Eukaryota</taxon>
        <taxon>Fungi</taxon>
        <taxon>Dikarya</taxon>
        <taxon>Ascomycota</taxon>
        <taxon>Pezizomycotina</taxon>
        <taxon>Dothideomycetes</taxon>
        <taxon>Dothideomycetidae</taxon>
        <taxon>Mycosphaerellales</taxon>
        <taxon>Teratosphaeriaceae</taxon>
        <taxon>Salinomyces</taxon>
    </lineage>
</organism>
<dbReference type="EMBL" id="NAJL01000009">
    <property type="protein sequence ID" value="TKA31146.1"/>
    <property type="molecule type" value="Genomic_DNA"/>
</dbReference>
<protein>
    <submittedName>
        <fullName evidence="1">Uncharacterized protein</fullName>
    </submittedName>
</protein>
<evidence type="ECO:0000313" key="1">
    <source>
        <dbReference type="EMBL" id="TKA31146.1"/>
    </source>
</evidence>